<comment type="caution">
    <text evidence="1">The sequence shown here is derived from an EMBL/GenBank/DDBJ whole genome shotgun (WGS) entry which is preliminary data.</text>
</comment>
<reference evidence="1" key="1">
    <citation type="submission" date="2020-05" db="EMBL/GenBank/DDBJ databases">
        <title>Large-scale comparative analyses of tick genomes elucidate their genetic diversity and vector capacities.</title>
        <authorList>
            <person name="Jia N."/>
            <person name="Wang J."/>
            <person name="Shi W."/>
            <person name="Du L."/>
            <person name="Sun Y."/>
            <person name="Zhan W."/>
            <person name="Jiang J."/>
            <person name="Wang Q."/>
            <person name="Zhang B."/>
            <person name="Ji P."/>
            <person name="Sakyi L.B."/>
            <person name="Cui X."/>
            <person name="Yuan T."/>
            <person name="Jiang B."/>
            <person name="Yang W."/>
            <person name="Lam T.T.-Y."/>
            <person name="Chang Q."/>
            <person name="Ding S."/>
            <person name="Wang X."/>
            <person name="Zhu J."/>
            <person name="Ruan X."/>
            <person name="Zhao L."/>
            <person name="Wei J."/>
            <person name="Que T."/>
            <person name="Du C."/>
            <person name="Cheng J."/>
            <person name="Dai P."/>
            <person name="Han X."/>
            <person name="Huang E."/>
            <person name="Gao Y."/>
            <person name="Liu J."/>
            <person name="Shao H."/>
            <person name="Ye R."/>
            <person name="Li L."/>
            <person name="Wei W."/>
            <person name="Wang X."/>
            <person name="Wang C."/>
            <person name="Yang T."/>
            <person name="Huo Q."/>
            <person name="Li W."/>
            <person name="Guo W."/>
            <person name="Chen H."/>
            <person name="Zhou L."/>
            <person name="Ni X."/>
            <person name="Tian J."/>
            <person name="Zhou Y."/>
            <person name="Sheng Y."/>
            <person name="Liu T."/>
            <person name="Pan Y."/>
            <person name="Xia L."/>
            <person name="Li J."/>
            <person name="Zhao F."/>
            <person name="Cao W."/>
        </authorList>
    </citation>
    <scope>NUCLEOTIDE SEQUENCE</scope>
    <source>
        <strain evidence="1">Dsil-2018</strain>
    </source>
</reference>
<protein>
    <submittedName>
        <fullName evidence="1">Uncharacterized protein</fullName>
    </submittedName>
</protein>
<dbReference type="EMBL" id="CM023476">
    <property type="protein sequence ID" value="KAH7942254.1"/>
    <property type="molecule type" value="Genomic_DNA"/>
</dbReference>
<evidence type="ECO:0000313" key="1">
    <source>
        <dbReference type="EMBL" id="KAH7942254.1"/>
    </source>
</evidence>
<organism evidence="1 2">
    <name type="scientific">Dermacentor silvarum</name>
    <name type="common">Tick</name>
    <dbReference type="NCBI Taxonomy" id="543639"/>
    <lineage>
        <taxon>Eukaryota</taxon>
        <taxon>Metazoa</taxon>
        <taxon>Ecdysozoa</taxon>
        <taxon>Arthropoda</taxon>
        <taxon>Chelicerata</taxon>
        <taxon>Arachnida</taxon>
        <taxon>Acari</taxon>
        <taxon>Parasitiformes</taxon>
        <taxon>Ixodida</taxon>
        <taxon>Ixodoidea</taxon>
        <taxon>Ixodidae</taxon>
        <taxon>Rhipicephalinae</taxon>
        <taxon>Dermacentor</taxon>
    </lineage>
</organism>
<evidence type="ECO:0000313" key="2">
    <source>
        <dbReference type="Proteomes" id="UP000821865"/>
    </source>
</evidence>
<dbReference type="Proteomes" id="UP000821865">
    <property type="component" value="Chromosome 7"/>
</dbReference>
<proteinExistence type="predicted"/>
<sequence>MAADVSAFSTATASKLPVLAADPSWPRYVYPQLNNMIADGVKVDGSWELCIHVTDLKLDRKLRVKGDMHIGGVMLQLVESLNVPTDWSDHALWWPEQNIWLTRTKSTLDQCGVMADALLHFTPMHKTLRIQFPDLRIMDVRTDFSVKTFSAVVKVCKELAEASEDNLHKWDDSPRQRPKEGTDSIQFNRSKANDSNGTLDGALGSPHNSSVTHWNTSSFNNGIPPGLNGSYLTPDNSFSSQYELPLAQSPNKPPQDIRAALLRPKSLVERARLNAGWLDSSLSLMEQDVREFDLLQLRYKFYSFYDLNPRKDAVRINQIYEQARWALLTEEIDCTEEEMMLFAALQLQVNLQANSSQPDFSQGEDDIDAALTDLQVTLEGSAIASETSNITQVPELHSYLRFLKPKRFTLKGFKRMFFIFKETRMCIYKSREEYEGGGSPSYVINLKGSEVTPDVYLAQGKYGIRLEVPGPEGMTEYWLRCETEDQYAQWMAGCRLAAKGKTMADASYEAEVHSIQQFLQLQRPAPAPALVPSQLDIDVEDFVAPRFVKKLKSKQAIVQRIVEAHGNVKDLSLVDAKMNFIKAWQALPEFGISLFVVRFSGSKKEELLGVAFNRLMRMELSTGDHIKTWRFNTMMAWNVNWEVKQMNVQFEEDQRVAFSCLSADCKTVHEFIGGYIFLSMRSKDQNQTLNEELFHKLTDRHDIGARSFQECVDLVLSTNGHSVGPEQKLEDVSVYHICRENIYYLLCSKRSTGDTLASDVAATEFLNELYMLIKNFCGTTTEESLRKNALLIEEILSEIVNRGHIYTTDLSSLRPCIYSEPADTPILKKTALTSTLLALDTKSVVPNTTALRPVFGSRLEQSQNQHKAEIFLDVVEKVYASISKEGSVTNFLLCGSVNLKSCLESKASITLGFNEDLVLASAPSESESYTTDVVLSNYILHDTVKSDKFSVDRTLTVLAPQGELANANEGGFGKLELGPISMKFELSNQSTSGLKIRFLKADQHSGSNIQRWIRYVTTSDCWVQRLT</sequence>
<keyword evidence="2" id="KW-1185">Reference proteome</keyword>
<accession>A0ACB8CHS4</accession>
<name>A0ACB8CHS4_DERSI</name>
<gene>
    <name evidence="1" type="ORF">HPB49_022307</name>
</gene>